<dbReference type="EMBL" id="QRNO01000092">
    <property type="protein sequence ID" value="RHK47459.1"/>
    <property type="molecule type" value="Genomic_DNA"/>
</dbReference>
<organism evidence="2 3">
    <name type="scientific">Leyella stercorea</name>
    <dbReference type="NCBI Taxonomy" id="363265"/>
    <lineage>
        <taxon>Bacteria</taxon>
        <taxon>Pseudomonadati</taxon>
        <taxon>Bacteroidota</taxon>
        <taxon>Bacteroidia</taxon>
        <taxon>Bacteroidales</taxon>
        <taxon>Prevotellaceae</taxon>
        <taxon>Leyella</taxon>
    </lineage>
</organism>
<dbReference type="PROSITE" id="PS51257">
    <property type="entry name" value="PROKAR_LIPOPROTEIN"/>
    <property type="match status" value="1"/>
</dbReference>
<gene>
    <name evidence="2" type="ORF">DW060_12325</name>
</gene>
<dbReference type="AlphaFoldDB" id="A0A415GEG5"/>
<keyword evidence="3" id="KW-1185">Reference proteome</keyword>
<evidence type="ECO:0000256" key="1">
    <source>
        <dbReference type="SAM" id="SignalP"/>
    </source>
</evidence>
<dbReference type="OrthoDB" id="1082884at2"/>
<accession>A0A415GEG5</accession>
<dbReference type="Proteomes" id="UP000286598">
    <property type="component" value="Unassembled WGS sequence"/>
</dbReference>
<feature type="signal peptide" evidence="1">
    <location>
        <begin position="1"/>
        <end position="22"/>
    </location>
</feature>
<sequence>MKTTKSFILSVVALFVATFALSSCLNDDNDYKVPTKEEQASYQKLMAGTYGSVVRFYYQNYNKAVKYDSIKHYSWNVTADSTITMRDFPVCKLDSAIFIPKNDNSNRAQELAALRTAIHESQSTVKEFTSKYFVPNTSYQHQYGYKFAVYPKTIKQSFFYNGKAHDVYFIFDLAGYIGTYASNSFVDKIFEYNMVLSGICVDEYKESNLISDIYFRQVLMTCTTK</sequence>
<protein>
    <submittedName>
        <fullName evidence="2">DUF4840 domain-containing protein</fullName>
    </submittedName>
</protein>
<name>A0A415GEG5_9BACT</name>
<feature type="chain" id="PRO_5019464958" evidence="1">
    <location>
        <begin position="23"/>
        <end position="225"/>
    </location>
</feature>
<evidence type="ECO:0000313" key="2">
    <source>
        <dbReference type="EMBL" id="RHK47459.1"/>
    </source>
</evidence>
<reference evidence="2 3" key="1">
    <citation type="submission" date="2018-08" db="EMBL/GenBank/DDBJ databases">
        <title>A genome reference for cultivated species of the human gut microbiota.</title>
        <authorList>
            <person name="Zou Y."/>
            <person name="Xue W."/>
            <person name="Luo G."/>
        </authorList>
    </citation>
    <scope>NUCLEOTIDE SEQUENCE [LARGE SCALE GENOMIC DNA]</scope>
    <source>
        <strain evidence="2 3">AF42-9</strain>
    </source>
</reference>
<comment type="caution">
    <text evidence="2">The sequence shown here is derived from an EMBL/GenBank/DDBJ whole genome shotgun (WGS) entry which is preliminary data.</text>
</comment>
<evidence type="ECO:0000313" key="3">
    <source>
        <dbReference type="Proteomes" id="UP000286598"/>
    </source>
</evidence>
<keyword evidence="1" id="KW-0732">Signal</keyword>
<proteinExistence type="predicted"/>